<evidence type="ECO:0000256" key="6">
    <source>
        <dbReference type="ARBA" id="ARBA00022755"/>
    </source>
</evidence>
<dbReference type="GO" id="GO:0070626">
    <property type="term" value="F:(S)-2-(5-amino-1-(5-phospho-D-ribosyl)imidazole-4-carboxamido) succinate lyase (fumarate-forming) activity"/>
    <property type="evidence" value="ECO:0007669"/>
    <property type="project" value="TreeGrafter"/>
</dbReference>
<dbReference type="AlphaFoldDB" id="A0A1P8F6I0"/>
<feature type="domain" description="Adenylosuccinate lyase C-terminal" evidence="13">
    <location>
        <begin position="348"/>
        <end position="431"/>
    </location>
</feature>
<evidence type="ECO:0000256" key="7">
    <source>
        <dbReference type="ARBA" id="ARBA00023239"/>
    </source>
</evidence>
<dbReference type="Gene3D" id="1.20.200.10">
    <property type="entry name" value="Fumarase/aspartase (Central domain)"/>
    <property type="match status" value="1"/>
</dbReference>
<dbReference type="InterPro" id="IPR000362">
    <property type="entry name" value="Fumarate_lyase_fam"/>
</dbReference>
<dbReference type="SUPFAM" id="SSF48557">
    <property type="entry name" value="L-aspartase-like"/>
    <property type="match status" value="1"/>
</dbReference>
<dbReference type="Gene3D" id="1.10.40.30">
    <property type="entry name" value="Fumarase/aspartase (C-terminal domain)"/>
    <property type="match status" value="1"/>
</dbReference>
<dbReference type="CDD" id="cd01360">
    <property type="entry name" value="Adenylsuccinate_lyase_1"/>
    <property type="match status" value="1"/>
</dbReference>
<dbReference type="PROSITE" id="PS00163">
    <property type="entry name" value="FUMARATE_LYASES"/>
    <property type="match status" value="1"/>
</dbReference>
<dbReference type="PRINTS" id="PR00145">
    <property type="entry name" value="ARGSUCLYASE"/>
</dbReference>
<dbReference type="GO" id="GO:0044208">
    <property type="term" value="P:'de novo' AMP biosynthetic process"/>
    <property type="evidence" value="ECO:0007669"/>
    <property type="project" value="UniProtKB-UniPathway"/>
</dbReference>
<name>A0A1P8F6I0_9CHLR</name>
<dbReference type="Gene3D" id="1.10.275.10">
    <property type="entry name" value="Fumarase/aspartase (N-terminal domain)"/>
    <property type="match status" value="1"/>
</dbReference>
<dbReference type="InterPro" id="IPR019468">
    <property type="entry name" value="AdenyloSucc_lyase_C"/>
</dbReference>
<comment type="pathway">
    <text evidence="2 12">Purine metabolism; AMP biosynthesis via de novo pathway; AMP from IMP: step 2/2.</text>
</comment>
<dbReference type="STRING" id="1839801.Dform_00718"/>
<dbReference type="EMBL" id="CP018258">
    <property type="protein sequence ID" value="APV44073.1"/>
    <property type="molecule type" value="Genomic_DNA"/>
</dbReference>
<dbReference type="InterPro" id="IPR004769">
    <property type="entry name" value="Pur_lyase"/>
</dbReference>
<dbReference type="GO" id="GO:0006189">
    <property type="term" value="P:'de novo' IMP biosynthetic process"/>
    <property type="evidence" value="ECO:0007669"/>
    <property type="project" value="UniProtKB-UniPathway"/>
</dbReference>
<dbReference type="InterPro" id="IPR008948">
    <property type="entry name" value="L-Aspartase-like"/>
</dbReference>
<evidence type="ECO:0000256" key="4">
    <source>
        <dbReference type="ARBA" id="ARBA00012339"/>
    </source>
</evidence>
<dbReference type="GO" id="GO:0005829">
    <property type="term" value="C:cytosol"/>
    <property type="evidence" value="ECO:0007669"/>
    <property type="project" value="TreeGrafter"/>
</dbReference>
<evidence type="ECO:0000256" key="11">
    <source>
        <dbReference type="NCBIfam" id="TIGR00928"/>
    </source>
</evidence>
<keyword evidence="15" id="KW-1185">Reference proteome</keyword>
<dbReference type="FunFam" id="1.20.200.10:FF:000008">
    <property type="entry name" value="Adenylosuccinate lyase"/>
    <property type="match status" value="1"/>
</dbReference>
<evidence type="ECO:0000256" key="1">
    <source>
        <dbReference type="ARBA" id="ARBA00004706"/>
    </source>
</evidence>
<dbReference type="Pfam" id="PF10397">
    <property type="entry name" value="ADSL_C"/>
    <property type="match status" value="1"/>
</dbReference>
<dbReference type="RefSeq" id="WP_076003806.1">
    <property type="nucleotide sequence ID" value="NZ_CP018258.1"/>
</dbReference>
<comment type="catalytic activity">
    <reaction evidence="8">
        <text>(2S)-2-[5-amino-1-(5-phospho-beta-D-ribosyl)imidazole-4-carboxamido]succinate = 5-amino-1-(5-phospho-beta-D-ribosyl)imidazole-4-carboxamide + fumarate</text>
        <dbReference type="Rhea" id="RHEA:23920"/>
        <dbReference type="ChEBI" id="CHEBI:29806"/>
        <dbReference type="ChEBI" id="CHEBI:58443"/>
        <dbReference type="ChEBI" id="CHEBI:58475"/>
        <dbReference type="EC" id="4.3.2.2"/>
    </reaction>
    <physiologicalReaction direction="left-to-right" evidence="8">
        <dbReference type="Rhea" id="RHEA:23921"/>
    </physiologicalReaction>
</comment>
<accession>A0A1P8F6I0</accession>
<gene>
    <name evidence="14" type="primary">purB</name>
    <name evidence="14" type="ORF">Dform_00718</name>
</gene>
<keyword evidence="6 12" id="KW-0658">Purine biosynthesis</keyword>
<evidence type="ECO:0000313" key="14">
    <source>
        <dbReference type="EMBL" id="APV44073.1"/>
    </source>
</evidence>
<keyword evidence="7 12" id="KW-0456">Lyase</keyword>
<dbReference type="Pfam" id="PF00206">
    <property type="entry name" value="Lyase_1"/>
    <property type="match status" value="1"/>
</dbReference>
<protein>
    <recommendedName>
        <fullName evidence="5 11">Adenylosuccinate lyase</fullName>
        <shortName evidence="12">ASL</shortName>
        <ecNumber evidence="4 11">4.3.2.2</ecNumber>
    </recommendedName>
    <alternativeName>
        <fullName evidence="9 12">Adenylosuccinase</fullName>
    </alternativeName>
</protein>
<evidence type="ECO:0000256" key="5">
    <source>
        <dbReference type="ARBA" id="ARBA00017058"/>
    </source>
</evidence>
<comment type="similarity">
    <text evidence="3 12">Belongs to the lyase 1 family. Adenylosuccinate lyase subfamily.</text>
</comment>
<evidence type="ECO:0000256" key="8">
    <source>
        <dbReference type="ARBA" id="ARBA00024477"/>
    </source>
</evidence>
<dbReference type="Proteomes" id="UP000185934">
    <property type="component" value="Chromosome"/>
</dbReference>
<evidence type="ECO:0000256" key="2">
    <source>
        <dbReference type="ARBA" id="ARBA00004734"/>
    </source>
</evidence>
<comment type="pathway">
    <text evidence="1 12">Purine metabolism; IMP biosynthesis via de novo pathway; 5-amino-1-(5-phospho-D-ribosyl)imidazole-4-carboxamide from 5-amino-1-(5-phospho-D-ribosyl)imidazole-4-carboxylate: step 2/2.</text>
</comment>
<dbReference type="InterPro" id="IPR022761">
    <property type="entry name" value="Fumarate_lyase_N"/>
</dbReference>
<organism evidence="14 15">
    <name type="scientific">Dehalogenimonas formicexedens</name>
    <dbReference type="NCBI Taxonomy" id="1839801"/>
    <lineage>
        <taxon>Bacteria</taxon>
        <taxon>Bacillati</taxon>
        <taxon>Chloroflexota</taxon>
        <taxon>Dehalococcoidia</taxon>
        <taxon>Dehalococcoidales</taxon>
        <taxon>Dehalococcoidaceae</taxon>
        <taxon>Dehalogenimonas</taxon>
    </lineage>
</organism>
<evidence type="ECO:0000259" key="13">
    <source>
        <dbReference type="SMART" id="SM00998"/>
    </source>
</evidence>
<dbReference type="EC" id="4.3.2.2" evidence="4 11"/>
<dbReference type="UniPathway" id="UPA00075">
    <property type="reaction ID" value="UER00336"/>
</dbReference>
<comment type="catalytic activity">
    <reaction evidence="10">
        <text>N(6)-(1,2-dicarboxyethyl)-AMP = fumarate + AMP</text>
        <dbReference type="Rhea" id="RHEA:16853"/>
        <dbReference type="ChEBI" id="CHEBI:29806"/>
        <dbReference type="ChEBI" id="CHEBI:57567"/>
        <dbReference type="ChEBI" id="CHEBI:456215"/>
        <dbReference type="EC" id="4.3.2.2"/>
    </reaction>
    <physiologicalReaction direction="left-to-right" evidence="10">
        <dbReference type="Rhea" id="RHEA:16854"/>
    </physiologicalReaction>
</comment>
<evidence type="ECO:0000256" key="9">
    <source>
        <dbReference type="ARBA" id="ARBA00030717"/>
    </source>
</evidence>
<reference evidence="15" key="1">
    <citation type="submission" date="2016-11" db="EMBL/GenBank/DDBJ databases">
        <title>Dehalogenimonas formicexedens sp. nov., a chlorinated alkane respiring bacterium isolated from contaminated groundwater.</title>
        <authorList>
            <person name="Key T.A."/>
            <person name="Bowman K.S."/>
            <person name="Lee I."/>
            <person name="Chun J."/>
            <person name="Albuquerque L."/>
            <person name="da Costa M.S."/>
            <person name="Rainey F.A."/>
            <person name="Moe W.M."/>
        </authorList>
    </citation>
    <scope>NUCLEOTIDE SEQUENCE [LARGE SCALE GENOMIC DNA]</scope>
    <source>
        <strain evidence="15">NSZ-14</strain>
    </source>
</reference>
<dbReference type="SMART" id="SM00998">
    <property type="entry name" value="ADSL_C"/>
    <property type="match status" value="1"/>
</dbReference>
<sequence>MIERYSRPQMKKVWSEENKFAKWLDVEIAVSEAWVKQGVIPREALPKIKLARINFKRMEELLKETHHDMTAFLGAVAESVGEDARFIHLGLTSSDVMDTATSLQLVEASAILAEDIKELIAALGKRALEYKYTVMAGRTHGVHAEPITFGLKLALWMEEMQRNRQRLSEAAKGITVGMISGAVGTFATVPPEVEEFACAKLGLAPDPVSNQVIQRDRHAHFMSTLAVIGGSLEKFATEIRALQKTEVREVEEPFGSGQTGSSSMPHKKNPELCERICGISRLIRGYALTSLENIALWHERDISHSSTERVIFPDACLVLDYAMNIFTGIIKGMTVYPQRMRQNMELTRGLLFSQRVLLALIDKGLPRQGEHSAYKIVQRNAMATWSGTGQFIDLLKADPEVQAVLKPEELDNLFDYKYYTRHVDDIFKRVGLTAAQWKGSAETPPEKLSPQSL</sequence>
<dbReference type="PRINTS" id="PR00149">
    <property type="entry name" value="FUMRATELYASE"/>
</dbReference>
<dbReference type="UniPathway" id="UPA00074">
    <property type="reaction ID" value="UER00132"/>
</dbReference>
<dbReference type="InterPro" id="IPR020557">
    <property type="entry name" value="Fumarate_lyase_CS"/>
</dbReference>
<evidence type="ECO:0000256" key="12">
    <source>
        <dbReference type="RuleBase" id="RU361172"/>
    </source>
</evidence>
<dbReference type="NCBIfam" id="TIGR00928">
    <property type="entry name" value="purB"/>
    <property type="match status" value="1"/>
</dbReference>
<dbReference type="OrthoDB" id="9768878at2"/>
<evidence type="ECO:0000313" key="15">
    <source>
        <dbReference type="Proteomes" id="UP000185934"/>
    </source>
</evidence>
<dbReference type="PANTHER" id="PTHR43172">
    <property type="entry name" value="ADENYLOSUCCINATE LYASE"/>
    <property type="match status" value="1"/>
</dbReference>
<proteinExistence type="inferred from homology"/>
<dbReference type="PANTHER" id="PTHR43172:SF1">
    <property type="entry name" value="ADENYLOSUCCINATE LYASE"/>
    <property type="match status" value="1"/>
</dbReference>
<dbReference type="KEGG" id="dfo:Dform_00718"/>
<evidence type="ECO:0000256" key="10">
    <source>
        <dbReference type="ARBA" id="ARBA00049115"/>
    </source>
</evidence>
<dbReference type="InterPro" id="IPR024083">
    <property type="entry name" value="Fumarase/histidase_N"/>
</dbReference>
<dbReference type="GO" id="GO:0004018">
    <property type="term" value="F:N6-(1,2-dicarboxyethyl)AMP AMP-lyase (fumarate-forming) activity"/>
    <property type="evidence" value="ECO:0007669"/>
    <property type="project" value="UniProtKB-UniRule"/>
</dbReference>
<dbReference type="FunFam" id="1.10.40.30:FF:000007">
    <property type="entry name" value="Adenylosuccinate lyase"/>
    <property type="match status" value="1"/>
</dbReference>
<evidence type="ECO:0000256" key="3">
    <source>
        <dbReference type="ARBA" id="ARBA00008273"/>
    </source>
</evidence>